<keyword evidence="1 2" id="KW-0175">Coiled coil</keyword>
<dbReference type="Gene3D" id="1.20.1060.20">
    <property type="match status" value="1"/>
</dbReference>
<feature type="coiled-coil region" evidence="2">
    <location>
        <begin position="167"/>
        <end position="201"/>
    </location>
</feature>
<evidence type="ECO:0000313" key="4">
    <source>
        <dbReference type="EMBL" id="MDD9206565.1"/>
    </source>
</evidence>
<evidence type="ECO:0000256" key="1">
    <source>
        <dbReference type="ARBA" id="ARBA00023054"/>
    </source>
</evidence>
<dbReference type="SUPFAM" id="SSF52540">
    <property type="entry name" value="P-loop containing nucleoside triphosphate hydrolases"/>
    <property type="match status" value="1"/>
</dbReference>
<sequence>MHLKRLTLRGFKSFASATELHLEPGITCVVGPNGSGKSNVVDALAWVMGEQGAKTLRGGSMADVIFAGTTSRAALGRAEVSLTIDNSDGALPIEYAEVTISRTLFRSGGSEYAINGSGCRLLDIQELLSDTGMGREMHVIVGQGRLDAVLQATAEDRRGFIEEAAGVLKHRRRKEKALRKLEAMQANLARVTDLSAEIRRQLGPLARQAEVARRAQTVQADLRDARARLLADDLVQLTAALTQEEADDEALRARREAVERTQDAARERLADLEHAAAAAVPVLRGATDTWYQLSGLRERLHGLATLAGERQRLLATPAPEPTGTDPAELEQRAAAAREAEQALTAELEVARAELDRAVTRRTRAEETERGAEHTLSEVHRGVADRREGLARLTGQVGARRSRLEAAEAELGRLRQTLTAAEERAATAQGEFAALEQQAAGAEEGEVDLDEAHEAAGAELAAARAAVEELVEAERQADADRTTWSARRDTLELSLRRKDGTGELLADPVDGLLGPLPDRITVTPGYEAAVAAALRGLADAAVAASVDVAVAAVQQVRRREAGQVRLVLADGADRADLPEPVTVPDDAVLATELVQVDDPGLRGSIGRLLAGVVVVTDLPAARALLAGSAQLTAVTRDGDVLTRASVHGGGSDAPNVLELHAAHEEAVTEVGAATARSEQARFALGAARERLDRAEVAARATLEELHASDARLAAVAERLGQLGSTVRAAEAEAERSRPAITRLEEE</sequence>
<dbReference type="InterPro" id="IPR027417">
    <property type="entry name" value="P-loop_NTPase"/>
</dbReference>
<protein>
    <submittedName>
        <fullName evidence="4">AAA family ATPase</fullName>
    </submittedName>
</protein>
<dbReference type="PANTHER" id="PTHR43977">
    <property type="entry name" value="STRUCTURAL MAINTENANCE OF CHROMOSOMES PROTEIN 3"/>
    <property type="match status" value="1"/>
</dbReference>
<reference evidence="4" key="1">
    <citation type="submission" date="2023-02" db="EMBL/GenBank/DDBJ databases">
        <title>Georgenia sp.10Sc9-8, isolated from a soil sample collected from the Taklamakan desert.</title>
        <authorList>
            <person name="Liu S."/>
        </authorList>
    </citation>
    <scope>NUCLEOTIDE SEQUENCE</scope>
    <source>
        <strain evidence="4">10Sc9-8</strain>
    </source>
</reference>
<feature type="domain" description="SMC hinge" evidence="3">
    <location>
        <begin position="509"/>
        <end position="624"/>
    </location>
</feature>
<dbReference type="SUPFAM" id="SSF75553">
    <property type="entry name" value="Smc hinge domain"/>
    <property type="match status" value="1"/>
</dbReference>
<evidence type="ECO:0000259" key="3">
    <source>
        <dbReference type="SMART" id="SM00968"/>
    </source>
</evidence>
<dbReference type="EMBL" id="JARACI010000920">
    <property type="protein sequence ID" value="MDD9206565.1"/>
    <property type="molecule type" value="Genomic_DNA"/>
</dbReference>
<proteinExistence type="predicted"/>
<dbReference type="InterPro" id="IPR003395">
    <property type="entry name" value="RecF/RecN/SMC_N"/>
</dbReference>
<dbReference type="SMART" id="SM00968">
    <property type="entry name" value="SMC_hinge"/>
    <property type="match status" value="1"/>
</dbReference>
<dbReference type="InterPro" id="IPR010935">
    <property type="entry name" value="SMC_hinge"/>
</dbReference>
<feature type="coiled-coil region" evidence="2">
    <location>
        <begin position="403"/>
        <end position="437"/>
    </location>
</feature>
<name>A0ABT5TWY0_9MICO</name>
<gene>
    <name evidence="4" type="ORF">PU560_08815</name>
</gene>
<organism evidence="4 5">
    <name type="scientific">Georgenia halotolerans</name>
    <dbReference type="NCBI Taxonomy" id="3028317"/>
    <lineage>
        <taxon>Bacteria</taxon>
        <taxon>Bacillati</taxon>
        <taxon>Actinomycetota</taxon>
        <taxon>Actinomycetes</taxon>
        <taxon>Micrococcales</taxon>
        <taxon>Bogoriellaceae</taxon>
        <taxon>Georgenia</taxon>
    </lineage>
</organism>
<comment type="caution">
    <text evidence="4">The sequence shown here is derived from an EMBL/GenBank/DDBJ whole genome shotgun (WGS) entry which is preliminary data.</text>
</comment>
<dbReference type="InterPro" id="IPR036277">
    <property type="entry name" value="SMC_hinge_sf"/>
</dbReference>
<feature type="non-terminal residue" evidence="4">
    <location>
        <position position="745"/>
    </location>
</feature>
<dbReference type="Pfam" id="PF06470">
    <property type="entry name" value="SMC_hinge"/>
    <property type="match status" value="1"/>
</dbReference>
<dbReference type="Pfam" id="PF02463">
    <property type="entry name" value="SMC_N"/>
    <property type="match status" value="1"/>
</dbReference>
<dbReference type="Gene3D" id="3.40.50.300">
    <property type="entry name" value="P-loop containing nucleotide triphosphate hydrolases"/>
    <property type="match status" value="1"/>
</dbReference>
<dbReference type="Proteomes" id="UP001165561">
    <property type="component" value="Unassembled WGS sequence"/>
</dbReference>
<keyword evidence="5" id="KW-1185">Reference proteome</keyword>
<evidence type="ECO:0000313" key="5">
    <source>
        <dbReference type="Proteomes" id="UP001165561"/>
    </source>
</evidence>
<dbReference type="Gene3D" id="3.30.70.1620">
    <property type="match status" value="1"/>
</dbReference>
<evidence type="ECO:0000256" key="2">
    <source>
        <dbReference type="SAM" id="Coils"/>
    </source>
</evidence>
<accession>A0ABT5TWY0</accession>
<feature type="coiled-coil region" evidence="2">
    <location>
        <begin position="333"/>
        <end position="367"/>
    </location>
</feature>